<dbReference type="Gene3D" id="3.30.200.20">
    <property type="entry name" value="Phosphorylase Kinase, domain 1"/>
    <property type="match status" value="1"/>
</dbReference>
<name>A0A8D5UGJ9_9BACL</name>
<dbReference type="RefSeq" id="WP_212773025.1">
    <property type="nucleotide sequence ID" value="NZ_AP024601.1"/>
</dbReference>
<evidence type="ECO:0000313" key="1">
    <source>
        <dbReference type="EMBL" id="BCU82714.1"/>
    </source>
</evidence>
<sequence length="227" mass="26311">MFWKPVEPLLEQIELEYNPENEPVTVKFLPPPLKLIGVGTDAVVVQHPEYRDIVFKVYTKERVDAKEDEYRAYQRLAGSPYFAVCHGAGDRYLVLSYEEGMTLYDCLVQGVNIPENIIDEVEKARQYARSVGLNPRDIHLKNVLLQDGHAKLIDVSEYVKPGNDGRWDHLVQAYHLYYPYIAGKKIPIWMMEMVKRAYYAQKAAGNFSVQEFGRQLLNALLKKWMKN</sequence>
<dbReference type="Proteomes" id="UP000677436">
    <property type="component" value="Chromosome"/>
</dbReference>
<gene>
    <name evidence="1" type="ORF">JIR001_24970</name>
</gene>
<reference evidence="1" key="2">
    <citation type="journal article" date="2021" name="Microbiol. Resour. Announc.">
        <title>Complete Genome Sequence of Polycladomyces abyssicola JIR-001T, Isolated from Hemipelagic Sediment in Deep Seawater.</title>
        <authorList>
            <person name="Tsubouchi T."/>
            <person name="Kaneko Y."/>
        </authorList>
    </citation>
    <scope>NUCLEOTIDE SEQUENCE</scope>
    <source>
        <strain evidence="1">JIR-001</strain>
    </source>
</reference>
<dbReference type="Gene3D" id="1.10.510.10">
    <property type="entry name" value="Transferase(Phosphotransferase) domain 1"/>
    <property type="match status" value="1"/>
</dbReference>
<evidence type="ECO:0008006" key="3">
    <source>
        <dbReference type="Google" id="ProtNLM"/>
    </source>
</evidence>
<keyword evidence="2" id="KW-1185">Reference proteome</keyword>
<dbReference type="AlphaFoldDB" id="A0A8D5UGJ9"/>
<organism evidence="1 2">
    <name type="scientific">Polycladomyces abyssicola</name>
    <dbReference type="NCBI Taxonomy" id="1125966"/>
    <lineage>
        <taxon>Bacteria</taxon>
        <taxon>Bacillati</taxon>
        <taxon>Bacillota</taxon>
        <taxon>Bacilli</taxon>
        <taxon>Bacillales</taxon>
        <taxon>Thermoactinomycetaceae</taxon>
        <taxon>Polycladomyces</taxon>
    </lineage>
</organism>
<dbReference type="KEGG" id="pabs:JIR001_24970"/>
<evidence type="ECO:0000313" key="2">
    <source>
        <dbReference type="Proteomes" id="UP000677436"/>
    </source>
</evidence>
<accession>A0A8D5UGJ9</accession>
<protein>
    <recommendedName>
        <fullName evidence="3">Serine/threonine protein kinase</fullName>
    </recommendedName>
</protein>
<dbReference type="InterPro" id="IPR052396">
    <property type="entry name" value="Meiotic_Drive_Suppr_Kinase"/>
</dbReference>
<dbReference type="EMBL" id="AP024601">
    <property type="protein sequence ID" value="BCU82714.1"/>
    <property type="molecule type" value="Genomic_DNA"/>
</dbReference>
<dbReference type="PANTHER" id="PTHR37171">
    <property type="entry name" value="SERINE/THREONINE-PROTEIN KINASE YRZF-RELATED"/>
    <property type="match status" value="1"/>
</dbReference>
<dbReference type="PANTHER" id="PTHR37171:SF1">
    <property type="entry name" value="SERINE_THREONINE-PROTEIN KINASE YRZF-RELATED"/>
    <property type="match status" value="1"/>
</dbReference>
<reference evidence="1" key="1">
    <citation type="journal article" date="2013" name="Int. J. Syst. Evol. Microbiol.">
        <title>Polycladomyces abyssicola gen. nov., sp. nov., a thermophilic filamentous bacterium isolated from hemipelagic sediment.</title>
        <authorList>
            <person name="Tsubouchi T."/>
            <person name="Shimane Y."/>
            <person name="Mori K."/>
            <person name="Usui K."/>
            <person name="Hiraki T."/>
            <person name="Tame A."/>
            <person name="Uematsu K."/>
            <person name="Maruyama T."/>
            <person name="Hatada Y."/>
        </authorList>
    </citation>
    <scope>NUCLEOTIDE SEQUENCE</scope>
    <source>
        <strain evidence="1">JIR-001</strain>
    </source>
</reference>
<dbReference type="SUPFAM" id="SSF56112">
    <property type="entry name" value="Protein kinase-like (PK-like)"/>
    <property type="match status" value="1"/>
</dbReference>
<proteinExistence type="predicted"/>
<dbReference type="InterPro" id="IPR011009">
    <property type="entry name" value="Kinase-like_dom_sf"/>
</dbReference>